<protein>
    <submittedName>
        <fullName evidence="1">Uncharacterized protein</fullName>
    </submittedName>
</protein>
<reference evidence="1 2" key="1">
    <citation type="submission" date="2019-07" db="EMBL/GenBank/DDBJ databases">
        <title>Genomics analysis of Aphanomyces spp. identifies a new class of oomycete effector associated with host adaptation.</title>
        <authorList>
            <person name="Gaulin E."/>
        </authorList>
    </citation>
    <scope>NUCLEOTIDE SEQUENCE [LARGE SCALE GENOMIC DNA]</scope>
    <source>
        <strain evidence="1 2">ATCC 201684</strain>
    </source>
</reference>
<evidence type="ECO:0000313" key="2">
    <source>
        <dbReference type="Proteomes" id="UP000481153"/>
    </source>
</evidence>
<dbReference type="VEuPathDB" id="FungiDB:AeMF1_012741"/>
<dbReference type="EMBL" id="VJMJ01000084">
    <property type="protein sequence ID" value="KAF0737469.1"/>
    <property type="molecule type" value="Genomic_DNA"/>
</dbReference>
<sequence>MYRVEHGLRLLTPMFEYIVPAQTALVPDDETWQRRPHSFAVLGARKRQDYIDSPKAIEFAVLNPSDYTAWFRFFQITLKAGHPPNGIESARVSDVT</sequence>
<name>A0A6G0XBD2_9STRA</name>
<gene>
    <name evidence="1" type="ORF">Ae201684_006630</name>
</gene>
<dbReference type="Proteomes" id="UP000481153">
    <property type="component" value="Unassembled WGS sequence"/>
</dbReference>
<dbReference type="AlphaFoldDB" id="A0A6G0XBD2"/>
<comment type="caution">
    <text evidence="1">The sequence shown here is derived from an EMBL/GenBank/DDBJ whole genome shotgun (WGS) entry which is preliminary data.</text>
</comment>
<evidence type="ECO:0000313" key="1">
    <source>
        <dbReference type="EMBL" id="KAF0737469.1"/>
    </source>
</evidence>
<proteinExistence type="predicted"/>
<keyword evidence="2" id="KW-1185">Reference proteome</keyword>
<accession>A0A6G0XBD2</accession>
<organism evidence="1 2">
    <name type="scientific">Aphanomyces euteiches</name>
    <dbReference type="NCBI Taxonomy" id="100861"/>
    <lineage>
        <taxon>Eukaryota</taxon>
        <taxon>Sar</taxon>
        <taxon>Stramenopiles</taxon>
        <taxon>Oomycota</taxon>
        <taxon>Saprolegniomycetes</taxon>
        <taxon>Saprolegniales</taxon>
        <taxon>Verrucalvaceae</taxon>
        <taxon>Aphanomyces</taxon>
    </lineage>
</organism>